<dbReference type="PANTHER" id="PTHR24070">
    <property type="entry name" value="RAS, DI-RAS, AND RHEB FAMILY MEMBERS OF SMALL GTPASE SUPERFAMILY"/>
    <property type="match status" value="1"/>
</dbReference>
<accession>A0A4T0MIX7</accession>
<dbReference type="EMBL" id="SPRX01000038">
    <property type="protein sequence ID" value="TIC64037.1"/>
    <property type="molecule type" value="Genomic_DNA"/>
</dbReference>
<evidence type="ECO:0000313" key="4">
    <source>
        <dbReference type="EMBL" id="TIB76528.1"/>
    </source>
</evidence>
<reference evidence="8 9" key="1">
    <citation type="submission" date="2019-03" db="EMBL/GenBank/DDBJ databases">
        <title>Sequencing 25 genomes of Wallemia mellicola.</title>
        <authorList>
            <person name="Gostincar C."/>
        </authorList>
    </citation>
    <scope>NUCLEOTIDE SEQUENCE [LARGE SCALE GENOMIC DNA]</scope>
    <source>
        <strain evidence="6 9">EXF-1274</strain>
        <strain evidence="4 10">EXF-6152</strain>
        <strain evidence="7 11">EXF-757</strain>
        <strain evidence="5 8">EXF-8738</strain>
    </source>
</reference>
<evidence type="ECO:0000313" key="8">
    <source>
        <dbReference type="Proteomes" id="UP000305647"/>
    </source>
</evidence>
<dbReference type="PRINTS" id="PR00449">
    <property type="entry name" value="RASTRNSFRMNG"/>
</dbReference>
<keyword evidence="2" id="KW-0547">Nucleotide-binding</keyword>
<dbReference type="SUPFAM" id="SSF52540">
    <property type="entry name" value="P-loop containing nucleoside triphosphate hydrolases"/>
    <property type="match status" value="1"/>
</dbReference>
<dbReference type="Proteomes" id="UP000310685">
    <property type="component" value="Unassembled WGS sequence"/>
</dbReference>
<evidence type="ECO:0000313" key="11">
    <source>
        <dbReference type="Proteomes" id="UP000310708"/>
    </source>
</evidence>
<dbReference type="InterPro" id="IPR027417">
    <property type="entry name" value="P-loop_NTPase"/>
</dbReference>
<dbReference type="EMBL" id="SPRO01000043">
    <property type="protein sequence ID" value="TIC28211.1"/>
    <property type="molecule type" value="Genomic_DNA"/>
</dbReference>
<dbReference type="PROSITE" id="PS51419">
    <property type="entry name" value="RAB"/>
    <property type="match status" value="1"/>
</dbReference>
<evidence type="ECO:0000313" key="6">
    <source>
        <dbReference type="EMBL" id="TIC63726.1"/>
    </source>
</evidence>
<dbReference type="GO" id="GO:0005886">
    <property type="term" value="C:plasma membrane"/>
    <property type="evidence" value="ECO:0007669"/>
    <property type="project" value="UniProtKB-SubCell"/>
</dbReference>
<comment type="subcellular location">
    <subcellularLocation>
        <location evidence="1">Cell membrane</location>
        <topology evidence="1">Lipid-anchor</topology>
        <orientation evidence="1">Cytoplasmic side</orientation>
    </subcellularLocation>
</comment>
<dbReference type="Proteomes" id="UP000305647">
    <property type="component" value="Unassembled WGS sequence"/>
</dbReference>
<evidence type="ECO:0000313" key="5">
    <source>
        <dbReference type="EMBL" id="TIC28211.1"/>
    </source>
</evidence>
<evidence type="ECO:0000313" key="9">
    <source>
        <dbReference type="Proteomes" id="UP000309601"/>
    </source>
</evidence>
<dbReference type="InterPro" id="IPR001806">
    <property type="entry name" value="Small_GTPase"/>
</dbReference>
<dbReference type="Pfam" id="PF00071">
    <property type="entry name" value="Ras"/>
    <property type="match status" value="1"/>
</dbReference>
<evidence type="ECO:0000256" key="2">
    <source>
        <dbReference type="ARBA" id="ARBA00022741"/>
    </source>
</evidence>
<dbReference type="GO" id="GO:0003924">
    <property type="term" value="F:GTPase activity"/>
    <property type="evidence" value="ECO:0007669"/>
    <property type="project" value="InterPro"/>
</dbReference>
<dbReference type="EMBL" id="SPRC01000045">
    <property type="protein sequence ID" value="TIB76528.1"/>
    <property type="molecule type" value="Genomic_DNA"/>
</dbReference>
<proteinExistence type="predicted"/>
<dbReference type="SMART" id="SM00173">
    <property type="entry name" value="RAS"/>
    <property type="match status" value="1"/>
</dbReference>
<dbReference type="InterPro" id="IPR005225">
    <property type="entry name" value="Small_GTP-bd"/>
</dbReference>
<dbReference type="SMART" id="SM00174">
    <property type="entry name" value="RHO"/>
    <property type="match status" value="1"/>
</dbReference>
<gene>
    <name evidence="7" type="ORF">E3Q01_02969</name>
    <name evidence="6" type="ORF">E3Q02_02888</name>
    <name evidence="5" type="ORF">E3Q10_03305</name>
    <name evidence="4" type="ORF">E3Q22_03489</name>
</gene>
<protein>
    <submittedName>
        <fullName evidence="4 6">p21-ras protein</fullName>
    </submittedName>
</protein>
<evidence type="ECO:0000313" key="7">
    <source>
        <dbReference type="EMBL" id="TIC64037.1"/>
    </source>
</evidence>
<dbReference type="AlphaFoldDB" id="A0A4T0MIX7"/>
<dbReference type="InterPro" id="IPR020849">
    <property type="entry name" value="Small_GTPase_Ras-type"/>
</dbReference>
<dbReference type="Gene3D" id="3.40.50.300">
    <property type="entry name" value="P-loop containing nucleotide triphosphate hydrolases"/>
    <property type="match status" value="1"/>
</dbReference>
<dbReference type="NCBIfam" id="TIGR00231">
    <property type="entry name" value="small_GTP"/>
    <property type="match status" value="1"/>
</dbReference>
<organism evidence="4 10">
    <name type="scientific">Wallemia mellicola</name>
    <dbReference type="NCBI Taxonomy" id="1708541"/>
    <lineage>
        <taxon>Eukaryota</taxon>
        <taxon>Fungi</taxon>
        <taxon>Dikarya</taxon>
        <taxon>Basidiomycota</taxon>
        <taxon>Wallemiomycotina</taxon>
        <taxon>Wallemiomycetes</taxon>
        <taxon>Wallemiales</taxon>
        <taxon>Wallemiaceae</taxon>
        <taxon>Wallemia</taxon>
    </lineage>
</organism>
<name>A0A4T0MIX7_9BASI</name>
<sequence length="188" mass="21550">MRSIRICVLGAGAVGKSSITVRFVHGSFYENIEDSFTKLAEIDGKTHRLQITDTAGVEQMMTLRESVIRESHAFLLVFALDNPSTFNDLLPIVEDIKRIKDTDSIRRIPVLLCGNKVDLGFERVFPSNFQPSGVFKGVKYLETSAKLKIGIEEAFLDLAKIYMDQRRVRRERHKQLHRHDKRDKCVLM</sequence>
<dbReference type="EMBL" id="SPRW01000033">
    <property type="protein sequence ID" value="TIC63726.1"/>
    <property type="molecule type" value="Genomic_DNA"/>
</dbReference>
<dbReference type="GO" id="GO:0007165">
    <property type="term" value="P:signal transduction"/>
    <property type="evidence" value="ECO:0007669"/>
    <property type="project" value="InterPro"/>
</dbReference>
<evidence type="ECO:0000313" key="10">
    <source>
        <dbReference type="Proteomes" id="UP000310685"/>
    </source>
</evidence>
<dbReference type="SMART" id="SM00175">
    <property type="entry name" value="RAB"/>
    <property type="match status" value="1"/>
</dbReference>
<dbReference type="Proteomes" id="UP000309601">
    <property type="component" value="Unassembled WGS sequence"/>
</dbReference>
<dbReference type="PROSITE" id="PS51421">
    <property type="entry name" value="RAS"/>
    <property type="match status" value="1"/>
</dbReference>
<dbReference type="Proteomes" id="UP000310708">
    <property type="component" value="Unassembled WGS sequence"/>
</dbReference>
<keyword evidence="3" id="KW-0342">GTP-binding</keyword>
<evidence type="ECO:0000256" key="1">
    <source>
        <dbReference type="ARBA" id="ARBA00004342"/>
    </source>
</evidence>
<dbReference type="GO" id="GO:0005525">
    <property type="term" value="F:GTP binding"/>
    <property type="evidence" value="ECO:0007669"/>
    <property type="project" value="UniProtKB-KW"/>
</dbReference>
<evidence type="ECO:0000256" key="3">
    <source>
        <dbReference type="ARBA" id="ARBA00023134"/>
    </source>
</evidence>
<comment type="caution">
    <text evidence="4">The sequence shown here is derived from an EMBL/GenBank/DDBJ whole genome shotgun (WGS) entry which is preliminary data.</text>
</comment>